<dbReference type="RefSeq" id="WP_118104443.1">
    <property type="nucleotide sequence ID" value="NZ_QSCO01000020.1"/>
</dbReference>
<gene>
    <name evidence="7" type="ORF">DXA53_13880</name>
</gene>
<evidence type="ECO:0000256" key="4">
    <source>
        <dbReference type="ARBA" id="ARBA00023136"/>
    </source>
</evidence>
<evidence type="ECO:0000256" key="3">
    <source>
        <dbReference type="ARBA" id="ARBA00022729"/>
    </source>
</evidence>
<keyword evidence="5" id="KW-0998">Cell outer membrane</keyword>
<reference evidence="7 8" key="1">
    <citation type="submission" date="2018-08" db="EMBL/GenBank/DDBJ databases">
        <title>A genome reference for cultivated species of the human gut microbiota.</title>
        <authorList>
            <person name="Zou Y."/>
            <person name="Xue W."/>
            <person name="Luo G."/>
        </authorList>
    </citation>
    <scope>NUCLEOTIDE SEQUENCE [LARGE SCALE GENOMIC DNA]</scope>
    <source>
        <strain evidence="7 8">OF03-11</strain>
    </source>
</reference>
<protein>
    <submittedName>
        <fullName evidence="7">RagB/SusD family nutrient uptake outer membrane protein</fullName>
    </submittedName>
</protein>
<evidence type="ECO:0000256" key="5">
    <source>
        <dbReference type="ARBA" id="ARBA00023237"/>
    </source>
</evidence>
<evidence type="ECO:0000256" key="2">
    <source>
        <dbReference type="ARBA" id="ARBA00006275"/>
    </source>
</evidence>
<name>A0A413I9L2_9BACT</name>
<dbReference type="InterPro" id="IPR011990">
    <property type="entry name" value="TPR-like_helical_dom_sf"/>
</dbReference>
<accession>A0A413I9L2</accession>
<evidence type="ECO:0000256" key="1">
    <source>
        <dbReference type="ARBA" id="ARBA00004442"/>
    </source>
</evidence>
<keyword evidence="3" id="KW-0732">Signal</keyword>
<evidence type="ECO:0000313" key="7">
    <source>
        <dbReference type="EMBL" id="RGY05045.1"/>
    </source>
</evidence>
<dbReference type="EMBL" id="QSCO01000020">
    <property type="protein sequence ID" value="RGY05045.1"/>
    <property type="molecule type" value="Genomic_DNA"/>
</dbReference>
<proteinExistence type="inferred from homology"/>
<sequence>MRKLLILITLCLPVVVSFIEYEVKAEIETMNQEQLLADIMEERARELVFEGHRWFDLRRTTRPEVIKNYMDADWNSLTVTIRQDDPKYIIPYPKEAIQNNPELNN</sequence>
<feature type="domain" description="RagB/SusD" evidence="6">
    <location>
        <begin position="25"/>
        <end position="104"/>
    </location>
</feature>
<dbReference type="InterPro" id="IPR012944">
    <property type="entry name" value="SusD_RagB_dom"/>
</dbReference>
<dbReference type="GO" id="GO:0009279">
    <property type="term" value="C:cell outer membrane"/>
    <property type="evidence" value="ECO:0007669"/>
    <property type="project" value="UniProtKB-SubCell"/>
</dbReference>
<evidence type="ECO:0000313" key="8">
    <source>
        <dbReference type="Proteomes" id="UP000284434"/>
    </source>
</evidence>
<comment type="subcellular location">
    <subcellularLocation>
        <location evidence="1">Cell outer membrane</location>
    </subcellularLocation>
</comment>
<dbReference type="Pfam" id="PF07980">
    <property type="entry name" value="SusD_RagB"/>
    <property type="match status" value="1"/>
</dbReference>
<organism evidence="7 8">
    <name type="scientific">Odoribacter splanchnicus</name>
    <dbReference type="NCBI Taxonomy" id="28118"/>
    <lineage>
        <taxon>Bacteria</taxon>
        <taxon>Pseudomonadati</taxon>
        <taxon>Bacteroidota</taxon>
        <taxon>Bacteroidia</taxon>
        <taxon>Bacteroidales</taxon>
        <taxon>Odoribacteraceae</taxon>
        <taxon>Odoribacter</taxon>
    </lineage>
</organism>
<dbReference type="AlphaFoldDB" id="A0A413I9L2"/>
<comment type="caution">
    <text evidence="7">The sequence shown here is derived from an EMBL/GenBank/DDBJ whole genome shotgun (WGS) entry which is preliminary data.</text>
</comment>
<comment type="similarity">
    <text evidence="2">Belongs to the SusD family.</text>
</comment>
<keyword evidence="4" id="KW-0472">Membrane</keyword>
<dbReference type="Gene3D" id="1.25.40.390">
    <property type="match status" value="1"/>
</dbReference>
<dbReference type="SUPFAM" id="SSF48452">
    <property type="entry name" value="TPR-like"/>
    <property type="match status" value="1"/>
</dbReference>
<dbReference type="Proteomes" id="UP000284434">
    <property type="component" value="Unassembled WGS sequence"/>
</dbReference>
<evidence type="ECO:0000259" key="6">
    <source>
        <dbReference type="Pfam" id="PF07980"/>
    </source>
</evidence>